<evidence type="ECO:0000313" key="3">
    <source>
        <dbReference type="EMBL" id="RMI15357.1"/>
    </source>
</evidence>
<proteinExistence type="predicted"/>
<evidence type="ECO:0000256" key="1">
    <source>
        <dbReference type="SAM" id="MobiDB-lite"/>
    </source>
</evidence>
<feature type="region of interest" description="Disordered" evidence="1">
    <location>
        <begin position="1"/>
        <end position="27"/>
    </location>
</feature>
<dbReference type="EMBL" id="RAQU01000176">
    <property type="protein sequence ID" value="RKK02186.1"/>
    <property type="molecule type" value="Genomic_DNA"/>
</dbReference>
<evidence type="ECO:0000313" key="5">
    <source>
        <dbReference type="Proteomes" id="UP000278036"/>
    </source>
</evidence>
<dbReference type="AlphaFoldDB" id="A0A3A9JEY7"/>
<protein>
    <submittedName>
        <fullName evidence="2">DUF2382 domain-containing protein</fullName>
    </submittedName>
</protein>
<gene>
    <name evidence="2" type="ORF">D6Z83_21080</name>
    <name evidence="3" type="ORF">EBE87_26145</name>
</gene>
<dbReference type="Proteomes" id="UP000278036">
    <property type="component" value="Unassembled WGS sequence"/>
</dbReference>
<sequence>MSSDPDIEGGSGNAALPSGDRGAAESIEQVIPLSGEVLRVGKRTVEAGRMRVSVSTETAEEVVNLPLN</sequence>
<comment type="caution">
    <text evidence="2">The sequence shown here is derived from an EMBL/GenBank/DDBJ whole genome shotgun (WGS) entry which is preliminary data.</text>
</comment>
<dbReference type="RefSeq" id="WP_120640190.1">
    <property type="nucleotide sequence ID" value="NZ_RAQU01000176.1"/>
</dbReference>
<accession>A0A3A9JEY7</accession>
<evidence type="ECO:0000313" key="4">
    <source>
        <dbReference type="Proteomes" id="UP000274097"/>
    </source>
</evidence>
<organism evidence="2 5">
    <name type="scientific">Teichococcus wenyumeiae</name>
    <dbReference type="NCBI Taxonomy" id="2478470"/>
    <lineage>
        <taxon>Bacteria</taxon>
        <taxon>Pseudomonadati</taxon>
        <taxon>Pseudomonadota</taxon>
        <taxon>Alphaproteobacteria</taxon>
        <taxon>Acetobacterales</taxon>
        <taxon>Roseomonadaceae</taxon>
        <taxon>Roseomonas</taxon>
    </lineage>
</organism>
<name>A0A3A9JEY7_9PROT</name>
<dbReference type="Proteomes" id="UP000274097">
    <property type="component" value="Unassembled WGS sequence"/>
</dbReference>
<keyword evidence="4" id="KW-1185">Reference proteome</keyword>
<dbReference type="InParanoid" id="A0A3A9JEY7"/>
<reference evidence="2 5" key="1">
    <citation type="submission" date="2018-09" db="EMBL/GenBank/DDBJ databases">
        <title>Roseomonas sp. nov., isolated from feces of Tibetan antelopes in the Qinghai-Tibet plateau, China.</title>
        <authorList>
            <person name="Tian Z."/>
        </authorList>
    </citation>
    <scope>NUCLEOTIDE SEQUENCE [LARGE SCALE GENOMIC DNA]</scope>
    <source>
        <strain evidence="3 4">Z23</strain>
        <strain evidence="2 5">Z24</strain>
    </source>
</reference>
<evidence type="ECO:0000313" key="2">
    <source>
        <dbReference type="EMBL" id="RKK02186.1"/>
    </source>
</evidence>
<dbReference type="EMBL" id="RFLX01000061">
    <property type="protein sequence ID" value="RMI15357.1"/>
    <property type="molecule type" value="Genomic_DNA"/>
</dbReference>